<gene>
    <name evidence="3" type="ORF">LRAMOSA03858</name>
</gene>
<dbReference type="InterPro" id="IPR015421">
    <property type="entry name" value="PyrdxlP-dep_Trfase_major"/>
</dbReference>
<dbReference type="Pfam" id="PF00266">
    <property type="entry name" value="Aminotran_5"/>
    <property type="match status" value="1"/>
</dbReference>
<evidence type="ECO:0000259" key="2">
    <source>
        <dbReference type="Pfam" id="PF00266"/>
    </source>
</evidence>
<dbReference type="PANTHER" id="PTHR43092">
    <property type="entry name" value="L-CYSTEINE DESULFHYDRASE"/>
    <property type="match status" value="1"/>
</dbReference>
<dbReference type="InterPro" id="IPR015422">
    <property type="entry name" value="PyrdxlP-dep_Trfase_small"/>
</dbReference>
<dbReference type="InterPro" id="IPR015424">
    <property type="entry name" value="PyrdxlP-dep_Trfase"/>
</dbReference>
<dbReference type="OrthoDB" id="5978656at2759"/>
<accession>A0A077WWD5</accession>
<proteinExistence type="predicted"/>
<protein>
    <recommendedName>
        <fullName evidence="2">Aminotransferase class V domain-containing protein</fullName>
    </recommendedName>
</protein>
<name>A0A077WWD5_9FUNG</name>
<keyword evidence="1" id="KW-0663">Pyridoxal phosphate</keyword>
<dbReference type="EMBL" id="LK023346">
    <property type="protein sequence ID" value="CDS11595.1"/>
    <property type="molecule type" value="Genomic_DNA"/>
</dbReference>
<dbReference type="InterPro" id="IPR000192">
    <property type="entry name" value="Aminotrans_V_dom"/>
</dbReference>
<evidence type="ECO:0000313" key="3">
    <source>
        <dbReference type="EMBL" id="CDS11595.1"/>
    </source>
</evidence>
<feature type="domain" description="Aminotransferase class V" evidence="2">
    <location>
        <begin position="68"/>
        <end position="355"/>
    </location>
</feature>
<dbReference type="Gene3D" id="3.40.640.10">
    <property type="entry name" value="Type I PLP-dependent aspartate aminotransferase-like (Major domain)"/>
    <property type="match status" value="1"/>
</dbReference>
<dbReference type="AlphaFoldDB" id="A0A077WWD5"/>
<evidence type="ECO:0000256" key="1">
    <source>
        <dbReference type="ARBA" id="ARBA00022898"/>
    </source>
</evidence>
<sequence length="414" mass="46718">MTLENTAATNKFGSHLRSQFLMDPKYVPLNHGSLGVFPHSVHAALRKNQDYVELQPDRWHRIEVFPMLRKVRESLAKLLHVEDPGDLALVQNASVGLASVLRSFPFKKGDKIICFSTTYTSVLNGALKFLESRGRIEIVKIDLAYPMSDEAVIDLVREAIQQHHHQDKPIRMAIMDAIISMPGVRFPFEAVTQLVREHNILSLVDGAHTLGQIPLDLTALDPDFFVSNLHKWLYVPRGACVLYVAKRNQHLVRPLSITPANDFNKKVNSVPFEQDFGDPGIFDHSPFICTHAALEFRESLGGEEAIMKYTHEMAVKGGALVAEILGTSVMENPEGTLTASMVNVELPLKESKYSDSETERLIIEKMIYEHNCLAPAYKHNGKWWVRFSGQIYIDLDDFKYGAKAIQQICNELQK</sequence>
<reference evidence="3" key="1">
    <citation type="journal article" date="2014" name="Genome Announc.">
        <title>De novo whole-genome sequence and genome annotation of Lichtheimia ramosa.</title>
        <authorList>
            <person name="Linde J."/>
            <person name="Schwartze V."/>
            <person name="Binder U."/>
            <person name="Lass-Florl C."/>
            <person name="Voigt K."/>
            <person name="Horn F."/>
        </authorList>
    </citation>
    <scope>NUCLEOTIDE SEQUENCE</scope>
    <source>
        <strain evidence="3">JMRC FSU:6197</strain>
    </source>
</reference>
<dbReference type="Gene3D" id="3.90.1150.10">
    <property type="entry name" value="Aspartate Aminotransferase, domain 1"/>
    <property type="match status" value="1"/>
</dbReference>
<organism evidence="3">
    <name type="scientific">Lichtheimia ramosa</name>
    <dbReference type="NCBI Taxonomy" id="688394"/>
    <lineage>
        <taxon>Eukaryota</taxon>
        <taxon>Fungi</taxon>
        <taxon>Fungi incertae sedis</taxon>
        <taxon>Mucoromycota</taxon>
        <taxon>Mucoromycotina</taxon>
        <taxon>Mucoromycetes</taxon>
        <taxon>Mucorales</taxon>
        <taxon>Lichtheimiaceae</taxon>
        <taxon>Lichtheimia</taxon>
    </lineage>
</organism>
<dbReference type="PANTHER" id="PTHR43092:SF2">
    <property type="entry name" value="HERCYNYLCYSTEINE SULFOXIDE LYASE"/>
    <property type="match status" value="1"/>
</dbReference>
<dbReference type="SUPFAM" id="SSF53383">
    <property type="entry name" value="PLP-dependent transferases"/>
    <property type="match status" value="1"/>
</dbReference>